<dbReference type="InterPro" id="IPR038750">
    <property type="entry name" value="YczE/YyaS-like"/>
</dbReference>
<keyword evidence="1" id="KW-1133">Transmembrane helix</keyword>
<feature type="transmembrane region" description="Helical" evidence="1">
    <location>
        <begin position="160"/>
        <end position="180"/>
    </location>
</feature>
<protein>
    <submittedName>
        <fullName evidence="2">Integral membrane protein</fullName>
    </submittedName>
</protein>
<feature type="transmembrane region" description="Helical" evidence="1">
    <location>
        <begin position="62"/>
        <end position="82"/>
    </location>
</feature>
<dbReference type="PANTHER" id="PTHR40078:SF1">
    <property type="entry name" value="INTEGRAL MEMBRANE PROTEIN"/>
    <property type="match status" value="1"/>
</dbReference>
<feature type="transmembrane region" description="Helical" evidence="1">
    <location>
        <begin position="89"/>
        <end position="108"/>
    </location>
</feature>
<feature type="transmembrane region" description="Helical" evidence="1">
    <location>
        <begin position="186"/>
        <end position="205"/>
    </location>
</feature>
<dbReference type="Pfam" id="PF19700">
    <property type="entry name" value="DUF6198"/>
    <property type="match status" value="1"/>
</dbReference>
<keyword evidence="1" id="KW-0812">Transmembrane</keyword>
<dbReference type="EMBL" id="JMCB01000001">
    <property type="protein sequence ID" value="KFE71847.1"/>
    <property type="molecule type" value="Genomic_DNA"/>
</dbReference>
<keyword evidence="3" id="KW-1185">Reference proteome</keyword>
<organism evidence="2 3">
    <name type="scientific">Hyalangium minutum</name>
    <dbReference type="NCBI Taxonomy" id="394096"/>
    <lineage>
        <taxon>Bacteria</taxon>
        <taxon>Pseudomonadati</taxon>
        <taxon>Myxococcota</taxon>
        <taxon>Myxococcia</taxon>
        <taxon>Myxococcales</taxon>
        <taxon>Cystobacterineae</taxon>
        <taxon>Archangiaceae</taxon>
        <taxon>Hyalangium</taxon>
    </lineage>
</organism>
<name>A0A085WVY4_9BACT</name>
<feature type="transmembrane region" description="Helical" evidence="1">
    <location>
        <begin position="22"/>
        <end position="42"/>
    </location>
</feature>
<keyword evidence="1" id="KW-0472">Membrane</keyword>
<comment type="caution">
    <text evidence="2">The sequence shown here is derived from an EMBL/GenBank/DDBJ whole genome shotgun (WGS) entry which is preliminary data.</text>
</comment>
<dbReference type="STRING" id="394096.DB31_0108"/>
<gene>
    <name evidence="2" type="ORF">DB31_0108</name>
</gene>
<reference evidence="2 3" key="1">
    <citation type="submission" date="2014-04" db="EMBL/GenBank/DDBJ databases">
        <title>Genome assembly of Hyalangium minutum DSM 14724.</title>
        <authorList>
            <person name="Sharma G."/>
            <person name="Subramanian S."/>
        </authorList>
    </citation>
    <scope>NUCLEOTIDE SEQUENCE [LARGE SCALE GENOMIC DNA]</scope>
    <source>
        <strain evidence="2 3">DSM 14724</strain>
    </source>
</reference>
<evidence type="ECO:0000313" key="2">
    <source>
        <dbReference type="EMBL" id="KFE71847.1"/>
    </source>
</evidence>
<dbReference type="Proteomes" id="UP000028725">
    <property type="component" value="Unassembled WGS sequence"/>
</dbReference>
<sequence>MGVSLFFEKIWKWLLGLGRDQYVLYLFGCVTFSMGAAFFIASNLGTDPLDVMALGLVKHLPLTVGLAQGGFAALCLLVYGLWNRTRPPLSPFFTFFFCGSLIDLWMNLHFVERFVGLSPFPMMLAGVVLCAYGSSLIIMSGIGIRAMDLVALTMVRRWKLPFWLCKGVMEVLLLAAGWVLGGPIGIGTIFFLAFVGWLIQPLIWINTSYLRLEDYGLKQARVQSPAS</sequence>
<accession>A0A085WVY4</accession>
<dbReference type="PANTHER" id="PTHR40078">
    <property type="entry name" value="INTEGRAL MEMBRANE PROTEIN-RELATED"/>
    <property type="match status" value="1"/>
</dbReference>
<proteinExistence type="predicted"/>
<feature type="transmembrane region" description="Helical" evidence="1">
    <location>
        <begin position="120"/>
        <end position="139"/>
    </location>
</feature>
<evidence type="ECO:0000256" key="1">
    <source>
        <dbReference type="SAM" id="Phobius"/>
    </source>
</evidence>
<evidence type="ECO:0000313" key="3">
    <source>
        <dbReference type="Proteomes" id="UP000028725"/>
    </source>
</evidence>
<dbReference type="AlphaFoldDB" id="A0A085WVY4"/>